<sequence length="72" mass="7795">MVLTMMGPLMDSALILTSIVVEVASDRRLHMGVMAASLATSLPSPVTTMVAFYSYVRSSKVTFEQIAQNKEA</sequence>
<dbReference type="AlphaFoldDB" id="A0A4U6UGW9"/>
<evidence type="ECO:0000313" key="2">
    <source>
        <dbReference type="Proteomes" id="UP000298652"/>
    </source>
</evidence>
<evidence type="ECO:0000313" key="1">
    <source>
        <dbReference type="EMBL" id="TKW13934.1"/>
    </source>
</evidence>
<accession>A0A4U6UGW9</accession>
<name>A0A4U6UGW9_SETVI</name>
<gene>
    <name evidence="1" type="ORF">SEVIR_5G133500v2</name>
</gene>
<dbReference type="Proteomes" id="UP000298652">
    <property type="component" value="Chromosome 5"/>
</dbReference>
<organism evidence="1 2">
    <name type="scientific">Setaria viridis</name>
    <name type="common">Green bristlegrass</name>
    <name type="synonym">Setaria italica subsp. viridis</name>
    <dbReference type="NCBI Taxonomy" id="4556"/>
    <lineage>
        <taxon>Eukaryota</taxon>
        <taxon>Viridiplantae</taxon>
        <taxon>Streptophyta</taxon>
        <taxon>Embryophyta</taxon>
        <taxon>Tracheophyta</taxon>
        <taxon>Spermatophyta</taxon>
        <taxon>Magnoliopsida</taxon>
        <taxon>Liliopsida</taxon>
        <taxon>Poales</taxon>
        <taxon>Poaceae</taxon>
        <taxon>PACMAD clade</taxon>
        <taxon>Panicoideae</taxon>
        <taxon>Panicodae</taxon>
        <taxon>Paniceae</taxon>
        <taxon>Cenchrinae</taxon>
        <taxon>Setaria</taxon>
    </lineage>
</organism>
<dbReference type="EMBL" id="CM016556">
    <property type="protein sequence ID" value="TKW13934.1"/>
    <property type="molecule type" value="Genomic_DNA"/>
</dbReference>
<keyword evidence="2" id="KW-1185">Reference proteome</keyword>
<proteinExistence type="predicted"/>
<protein>
    <submittedName>
        <fullName evidence="1">Uncharacterized protein</fullName>
    </submittedName>
</protein>
<reference evidence="1" key="1">
    <citation type="submission" date="2019-03" db="EMBL/GenBank/DDBJ databases">
        <title>WGS assembly of Setaria viridis.</title>
        <authorList>
            <person name="Huang P."/>
            <person name="Jenkins J."/>
            <person name="Grimwood J."/>
            <person name="Barry K."/>
            <person name="Healey A."/>
            <person name="Mamidi S."/>
            <person name="Sreedasyam A."/>
            <person name="Shu S."/>
            <person name="Feldman M."/>
            <person name="Wu J."/>
            <person name="Yu Y."/>
            <person name="Chen C."/>
            <person name="Johnson J."/>
            <person name="Rokhsar D."/>
            <person name="Baxter I."/>
            <person name="Schmutz J."/>
            <person name="Brutnell T."/>
            <person name="Kellogg E."/>
        </authorList>
    </citation>
    <scope>NUCLEOTIDE SEQUENCE [LARGE SCALE GENOMIC DNA]</scope>
</reference>
<dbReference type="Gramene" id="TKW13934">
    <property type="protein sequence ID" value="TKW13934"/>
    <property type="gene ID" value="SEVIR_5G133500v2"/>
</dbReference>